<sequence>MNSTALFHHL</sequence>
<accession>A0ACC1BW90</accession>
<keyword evidence="2" id="KW-1185">Reference proteome</keyword>
<dbReference type="Proteomes" id="UP001164250">
    <property type="component" value="Chromosome 3"/>
</dbReference>
<dbReference type="EMBL" id="CM047899">
    <property type="protein sequence ID" value="KAJ0103493.1"/>
    <property type="molecule type" value="Genomic_DNA"/>
</dbReference>
<reference evidence="2" key="1">
    <citation type="journal article" date="2023" name="G3 (Bethesda)">
        <title>Genome assembly and association tests identify interacting loci associated with vigor, precocity, and sex in interspecific pistachio rootstocks.</title>
        <authorList>
            <person name="Palmer W."/>
            <person name="Jacygrad E."/>
            <person name="Sagayaradj S."/>
            <person name="Cavanaugh K."/>
            <person name="Han R."/>
            <person name="Bertier L."/>
            <person name="Beede B."/>
            <person name="Kafkas S."/>
            <person name="Golino D."/>
            <person name="Preece J."/>
            <person name="Michelmore R."/>
        </authorList>
    </citation>
    <scope>NUCLEOTIDE SEQUENCE [LARGE SCALE GENOMIC DNA]</scope>
</reference>
<protein>
    <submittedName>
        <fullName evidence="1">Uncharacterized protein</fullName>
    </submittedName>
</protein>
<gene>
    <name evidence="1" type="ORF">Patl1_04298</name>
</gene>
<organism evidence="1 2">
    <name type="scientific">Pistacia atlantica</name>
    <dbReference type="NCBI Taxonomy" id="434234"/>
    <lineage>
        <taxon>Eukaryota</taxon>
        <taxon>Viridiplantae</taxon>
        <taxon>Streptophyta</taxon>
        <taxon>Embryophyta</taxon>
        <taxon>Tracheophyta</taxon>
        <taxon>Spermatophyta</taxon>
        <taxon>Magnoliopsida</taxon>
        <taxon>eudicotyledons</taxon>
        <taxon>Gunneridae</taxon>
        <taxon>Pentapetalae</taxon>
        <taxon>rosids</taxon>
        <taxon>malvids</taxon>
        <taxon>Sapindales</taxon>
        <taxon>Anacardiaceae</taxon>
        <taxon>Pistacia</taxon>
    </lineage>
</organism>
<name>A0ACC1BW90_9ROSI</name>
<proteinExistence type="predicted"/>
<evidence type="ECO:0000313" key="2">
    <source>
        <dbReference type="Proteomes" id="UP001164250"/>
    </source>
</evidence>
<comment type="caution">
    <text evidence="1">The sequence shown here is derived from an EMBL/GenBank/DDBJ whole genome shotgun (WGS) entry which is preliminary data.</text>
</comment>
<evidence type="ECO:0000313" key="1">
    <source>
        <dbReference type="EMBL" id="KAJ0103493.1"/>
    </source>
</evidence>